<dbReference type="GO" id="GO:0006281">
    <property type="term" value="P:DNA repair"/>
    <property type="evidence" value="ECO:0007669"/>
    <property type="project" value="TreeGrafter"/>
</dbReference>
<feature type="region of interest" description="Disordered" evidence="1">
    <location>
        <begin position="56"/>
        <end position="193"/>
    </location>
</feature>
<feature type="compositionally biased region" description="Polar residues" evidence="1">
    <location>
        <begin position="167"/>
        <end position="177"/>
    </location>
</feature>
<feature type="compositionally biased region" description="Low complexity" evidence="1">
    <location>
        <begin position="608"/>
        <end position="627"/>
    </location>
</feature>
<feature type="compositionally biased region" description="Polar residues" evidence="1">
    <location>
        <begin position="56"/>
        <end position="155"/>
    </location>
</feature>
<organism evidence="2 3">
    <name type="scientific">Branchiostoma lanceolatum</name>
    <name type="common">Common lancelet</name>
    <name type="synonym">Amphioxus lanceolatum</name>
    <dbReference type="NCBI Taxonomy" id="7740"/>
    <lineage>
        <taxon>Eukaryota</taxon>
        <taxon>Metazoa</taxon>
        <taxon>Chordata</taxon>
        <taxon>Cephalochordata</taxon>
        <taxon>Leptocardii</taxon>
        <taxon>Amphioxiformes</taxon>
        <taxon>Branchiostomatidae</taxon>
        <taxon>Branchiostoma</taxon>
    </lineage>
</organism>
<accession>A0A8J9ZXN9</accession>
<dbReference type="PANTHER" id="PTHR28594">
    <property type="entry name" value="ATR-INTERACTING PROTEIN"/>
    <property type="match status" value="1"/>
</dbReference>
<feature type="compositionally biased region" description="Low complexity" evidence="1">
    <location>
        <begin position="504"/>
        <end position="524"/>
    </location>
</feature>
<feature type="region of interest" description="Disordered" evidence="1">
    <location>
        <begin position="1"/>
        <end position="34"/>
    </location>
</feature>
<feature type="region of interest" description="Disordered" evidence="1">
    <location>
        <begin position="606"/>
        <end position="627"/>
    </location>
</feature>
<feature type="region of interest" description="Disordered" evidence="1">
    <location>
        <begin position="326"/>
        <end position="430"/>
    </location>
</feature>
<feature type="compositionally biased region" description="Basic and acidic residues" evidence="1">
    <location>
        <begin position="394"/>
        <end position="408"/>
    </location>
</feature>
<dbReference type="Proteomes" id="UP000838412">
    <property type="component" value="Chromosome 5"/>
</dbReference>
<dbReference type="PANTHER" id="PTHR28594:SF1">
    <property type="entry name" value="ATR-INTERACTING PROTEIN"/>
    <property type="match status" value="1"/>
</dbReference>
<feature type="region of interest" description="Disordered" evidence="1">
    <location>
        <begin position="487"/>
        <end position="527"/>
    </location>
</feature>
<protein>
    <submittedName>
        <fullName evidence="2">ATRIP protein</fullName>
    </submittedName>
</protein>
<evidence type="ECO:0000313" key="2">
    <source>
        <dbReference type="EMBL" id="CAH1265464.1"/>
    </source>
</evidence>
<dbReference type="OrthoDB" id="6428926at2759"/>
<evidence type="ECO:0000313" key="3">
    <source>
        <dbReference type="Proteomes" id="UP000838412"/>
    </source>
</evidence>
<sequence length="1003" mass="108885">MAAASNQDSVETPRKKARLDNAAAGSGFNDTFADDDEFLTADDLDQIDFMASQAYSQADPSVASASESRQQKQNGYGMGQASTSSTRNLVQSNVPNFDSITTGSHVTNNISHGTRQQQSMAGKRQTQGSTSGVSSAGSFNFKSASGRTTQVSNSGVIPKSTDVKPAGSSTKVMGQNSRELESKRTTFRQKGEVQVSTTAAIATGSKLGSSSTRQAGLNINQQELDRLKSECDNYKKQLSSLQEEHFGKEGEIKILRDSLRKHQEEIDQFKKARLEEEEKKVQAQTYKEKEMKKELERLKTQLQFKEAEVTEAQNVVKAMEQKCKRLTEGGNSSATPVNSPKVGGIPAKFKAEPKSPRTPGRGNFPTRESFMEEGKTKKSPVQVKGEGPGTSNTPEKHGSPARKSESPKLKSRPPSTPEKTSSEQDKVPQTETPLSLGLGIVADGFSGPLLMQKLLLPGNLPASYSKQESHDTQQGLLTLFQLHCQVDQPAPGSKDHCHPGNAQGSSAGPVPTSSVSSSTSSTSTLNSEHHKLALHGISHLLSPARREEDNKQHIVDKDEQSLSALLKCPPQTTESVVSLFPMIEDHLCQYRDVVQTKINQSLLTSMDGSSKGSSLEGGSIDSSNCSSSTSESVVNFRQAKEGAVNALRLLERLLLYCPEAGNVLMQGWISCQSQEMTVKLREKIKSGQQDEDVMIVEKGTSIPSCEKLDPSTPSTSTITAAASSSEQSTKNFQSQPWLSTCQLFGELLKLLDLQVSNKEHSALVVTTATLEVLIALASSCDKKNLDNFKPLFSDTLLPSCLTENCDVMTVALCAQLLVALTPCKTLVPSFCTQNESCLLLNLYYNSERQGGAVAQQWVAMQQQVVTLLSTVVSTHPGGTALLVRSDCQCSVEVVRSLVIMLYRAVSEVLESGDTLSAKGHLQLLRSGTLVLHHLSLHDPLYGEHHAAVEHQYTRLVHGLKRVFSKLTDVRENEEIAVHDLWELDHQILDDSGGSQDAHMEVDP</sequence>
<reference evidence="2" key="1">
    <citation type="submission" date="2022-01" db="EMBL/GenBank/DDBJ databases">
        <authorList>
            <person name="Braso-Vives M."/>
        </authorList>
    </citation>
    <scope>NUCLEOTIDE SEQUENCE</scope>
</reference>
<name>A0A8J9ZXN9_BRALA</name>
<dbReference type="EMBL" id="OV696690">
    <property type="protein sequence ID" value="CAH1265464.1"/>
    <property type="molecule type" value="Genomic_DNA"/>
</dbReference>
<dbReference type="GO" id="GO:0000077">
    <property type="term" value="P:DNA damage checkpoint signaling"/>
    <property type="evidence" value="ECO:0007669"/>
    <property type="project" value="InterPro"/>
</dbReference>
<evidence type="ECO:0000256" key="1">
    <source>
        <dbReference type="SAM" id="MobiDB-lite"/>
    </source>
</evidence>
<dbReference type="SUPFAM" id="SSF57997">
    <property type="entry name" value="Tropomyosin"/>
    <property type="match status" value="1"/>
</dbReference>
<dbReference type="AlphaFoldDB" id="A0A8J9ZXN9"/>
<proteinExistence type="predicted"/>
<keyword evidence="3" id="KW-1185">Reference proteome</keyword>
<feature type="compositionally biased region" description="Polar residues" evidence="1">
    <location>
        <begin position="329"/>
        <end position="338"/>
    </location>
</feature>
<gene>
    <name evidence="2" type="primary">ATRIP</name>
    <name evidence="2" type="ORF">BLAG_LOCUS19444</name>
</gene>
<feature type="compositionally biased region" description="Polar residues" evidence="1">
    <location>
        <begin position="1"/>
        <end position="10"/>
    </location>
</feature>
<dbReference type="InterPro" id="IPR033349">
    <property type="entry name" value="ATRIP"/>
</dbReference>